<keyword evidence="1" id="KW-1133">Transmembrane helix</keyword>
<keyword evidence="1" id="KW-0812">Transmembrane</keyword>
<gene>
    <name evidence="2" type="ORF">ILYODFUR_034665</name>
</gene>
<evidence type="ECO:0008006" key="4">
    <source>
        <dbReference type="Google" id="ProtNLM"/>
    </source>
</evidence>
<evidence type="ECO:0000313" key="3">
    <source>
        <dbReference type="Proteomes" id="UP001482620"/>
    </source>
</evidence>
<accession>A0ABV0ULH7</accession>
<evidence type="ECO:0000256" key="1">
    <source>
        <dbReference type="SAM" id="Phobius"/>
    </source>
</evidence>
<keyword evidence="1" id="KW-0472">Membrane</keyword>
<organism evidence="2 3">
    <name type="scientific">Ilyodon furcidens</name>
    <name type="common">goldbreast splitfin</name>
    <dbReference type="NCBI Taxonomy" id="33524"/>
    <lineage>
        <taxon>Eukaryota</taxon>
        <taxon>Metazoa</taxon>
        <taxon>Chordata</taxon>
        <taxon>Craniata</taxon>
        <taxon>Vertebrata</taxon>
        <taxon>Euteleostomi</taxon>
        <taxon>Actinopterygii</taxon>
        <taxon>Neopterygii</taxon>
        <taxon>Teleostei</taxon>
        <taxon>Neoteleostei</taxon>
        <taxon>Acanthomorphata</taxon>
        <taxon>Ovalentaria</taxon>
        <taxon>Atherinomorphae</taxon>
        <taxon>Cyprinodontiformes</taxon>
        <taxon>Goodeidae</taxon>
        <taxon>Ilyodon</taxon>
    </lineage>
</organism>
<comment type="caution">
    <text evidence="2">The sequence shown here is derived from an EMBL/GenBank/DDBJ whole genome shotgun (WGS) entry which is preliminary data.</text>
</comment>
<proteinExistence type="predicted"/>
<dbReference type="Proteomes" id="UP001482620">
    <property type="component" value="Unassembled WGS sequence"/>
</dbReference>
<keyword evidence="3" id="KW-1185">Reference proteome</keyword>
<sequence length="100" mass="11214">MFVFTLPINLVLLQLVGTLFFFHYLTDKNQAASRSLTEFSYLLIARGPSGNTSNPTPCALSYTHTTHMHQAANVLMLSCLQLRDTWGTMSGHHYLNSLSH</sequence>
<feature type="transmembrane region" description="Helical" evidence="1">
    <location>
        <begin position="6"/>
        <end position="25"/>
    </location>
</feature>
<name>A0ABV0ULH7_9TELE</name>
<dbReference type="EMBL" id="JAHRIQ010075832">
    <property type="protein sequence ID" value="MEQ2246092.1"/>
    <property type="molecule type" value="Genomic_DNA"/>
</dbReference>
<reference evidence="2 3" key="1">
    <citation type="submission" date="2021-06" db="EMBL/GenBank/DDBJ databases">
        <authorList>
            <person name="Palmer J.M."/>
        </authorList>
    </citation>
    <scope>NUCLEOTIDE SEQUENCE [LARGE SCALE GENOMIC DNA]</scope>
    <source>
        <strain evidence="3">if_2019</strain>
        <tissue evidence="2">Muscle</tissue>
    </source>
</reference>
<evidence type="ECO:0000313" key="2">
    <source>
        <dbReference type="EMBL" id="MEQ2246092.1"/>
    </source>
</evidence>
<protein>
    <recommendedName>
        <fullName evidence="4">Secreted protein</fullName>
    </recommendedName>
</protein>